<gene>
    <name evidence="10" type="ORF">EDC26_103326</name>
</gene>
<evidence type="ECO:0000256" key="6">
    <source>
        <dbReference type="ARBA" id="ARBA00023163"/>
    </source>
</evidence>
<dbReference type="InterPro" id="IPR009057">
    <property type="entry name" value="Homeodomain-like_sf"/>
</dbReference>
<dbReference type="SUPFAM" id="SSF52540">
    <property type="entry name" value="P-loop containing nucleoside triphosphate hydrolases"/>
    <property type="match status" value="1"/>
</dbReference>
<keyword evidence="11" id="KW-1185">Reference proteome</keyword>
<dbReference type="PROSITE" id="PS00688">
    <property type="entry name" value="SIGMA54_INTERACT_3"/>
    <property type="match status" value="1"/>
</dbReference>
<dbReference type="GO" id="GO:0000160">
    <property type="term" value="P:phosphorelay signal transduction system"/>
    <property type="evidence" value="ECO:0007669"/>
    <property type="project" value="UniProtKB-KW"/>
</dbReference>
<dbReference type="FunFam" id="3.40.50.300:FF:000006">
    <property type="entry name" value="DNA-binding transcriptional regulator NtrC"/>
    <property type="match status" value="1"/>
</dbReference>
<dbReference type="Gene3D" id="1.10.10.60">
    <property type="entry name" value="Homeodomain-like"/>
    <property type="match status" value="1"/>
</dbReference>
<dbReference type="SUPFAM" id="SSF52172">
    <property type="entry name" value="CheY-like"/>
    <property type="match status" value="1"/>
</dbReference>
<evidence type="ECO:0000256" key="4">
    <source>
        <dbReference type="ARBA" id="ARBA00023012"/>
    </source>
</evidence>
<comment type="caution">
    <text evidence="10">The sequence shown here is derived from an EMBL/GenBank/DDBJ whole genome shotgun (WGS) entry which is preliminary data.</text>
</comment>
<dbReference type="CDD" id="cd00009">
    <property type="entry name" value="AAA"/>
    <property type="match status" value="1"/>
</dbReference>
<name>A0A4R3MDT6_9BURK</name>
<dbReference type="Pfam" id="PF00072">
    <property type="entry name" value="Response_reg"/>
    <property type="match status" value="1"/>
</dbReference>
<dbReference type="GO" id="GO:0005524">
    <property type="term" value="F:ATP binding"/>
    <property type="evidence" value="ECO:0007669"/>
    <property type="project" value="UniProtKB-KW"/>
</dbReference>
<dbReference type="Proteomes" id="UP000295525">
    <property type="component" value="Unassembled WGS sequence"/>
</dbReference>
<feature type="domain" description="Sigma-54 factor interaction" evidence="8">
    <location>
        <begin position="152"/>
        <end position="380"/>
    </location>
</feature>
<dbReference type="Pfam" id="PF00158">
    <property type="entry name" value="Sigma54_activat"/>
    <property type="match status" value="1"/>
</dbReference>
<keyword evidence="4" id="KW-0902">Two-component regulatory system</keyword>
<proteinExistence type="predicted"/>
<keyword evidence="3" id="KW-0067">ATP-binding</keyword>
<dbReference type="PANTHER" id="PTHR32071:SF57">
    <property type="entry name" value="C4-DICARBOXYLATE TRANSPORT TRANSCRIPTIONAL REGULATORY PROTEIN DCTD"/>
    <property type="match status" value="1"/>
</dbReference>
<dbReference type="Pfam" id="PF25601">
    <property type="entry name" value="AAA_lid_14"/>
    <property type="match status" value="1"/>
</dbReference>
<keyword evidence="2" id="KW-0547">Nucleotide-binding</keyword>
<feature type="domain" description="Response regulatory" evidence="9">
    <location>
        <begin position="14"/>
        <end position="128"/>
    </location>
</feature>
<dbReference type="InterPro" id="IPR002078">
    <property type="entry name" value="Sigma_54_int"/>
</dbReference>
<dbReference type="InterPro" id="IPR027417">
    <property type="entry name" value="P-loop_NTPase"/>
</dbReference>
<reference evidence="10 11" key="1">
    <citation type="submission" date="2019-03" db="EMBL/GenBank/DDBJ databases">
        <title>Genomic Encyclopedia of Type Strains, Phase IV (KMG-IV): sequencing the most valuable type-strain genomes for metagenomic binning, comparative biology and taxonomic classification.</title>
        <authorList>
            <person name="Goeker M."/>
        </authorList>
    </citation>
    <scope>NUCLEOTIDE SEQUENCE [LARGE SCALE GENOMIC DNA]</scope>
    <source>
        <strain evidence="10 11">DSM 24591</strain>
    </source>
</reference>
<organism evidence="10 11">
    <name type="scientific">Paralcaligenes ureilyticus</name>
    <dbReference type="NCBI Taxonomy" id="627131"/>
    <lineage>
        <taxon>Bacteria</taxon>
        <taxon>Pseudomonadati</taxon>
        <taxon>Pseudomonadota</taxon>
        <taxon>Betaproteobacteria</taxon>
        <taxon>Burkholderiales</taxon>
        <taxon>Alcaligenaceae</taxon>
        <taxon>Paralcaligenes</taxon>
    </lineage>
</organism>
<evidence type="ECO:0000256" key="7">
    <source>
        <dbReference type="PROSITE-ProRule" id="PRU00169"/>
    </source>
</evidence>
<dbReference type="PROSITE" id="PS50110">
    <property type="entry name" value="RESPONSE_REGULATORY"/>
    <property type="match status" value="1"/>
</dbReference>
<dbReference type="Gene3D" id="1.10.8.60">
    <property type="match status" value="1"/>
</dbReference>
<dbReference type="EMBL" id="SMAJ01000003">
    <property type="protein sequence ID" value="TCT09705.1"/>
    <property type="molecule type" value="Genomic_DNA"/>
</dbReference>
<sequence length="449" mass="49662">MSTENPISIAEGGLVYLIEDDEIVMHACGQALRLAGIPVHGFGDAETALASIGGERPAAVICDVQLPGMDGMSLLVDLLRLDRNLPVILITGHGDISLAVKAMRAGAYDFIEKPFHSERLVDVVRRAMERRALATENQRLKDQLQELQVTPLIGQSPAIQQVRKLIAALAPTSADLLVCGETGSGKEVLAKAVHTASGRRGAFVALNCAAVPENIFESEMFGHEAGAFTGASRRRIGKIEYAQSGTLFLDEIESMPLNLQAKLLRVLQERYVERLGSNTPIPVDCRVIAATKLDLKQACDRGEFRADLYYRLNVVSIELPPLRKRIDDIPLLMAYFIADAARRYQCEPPQWSSRDLLRWQQHDWPGNVRELRNTAERFCLGVEDGLVQPPDNADSLAYRLEQTEHELIQEALRSCAGNVVHAAKVLKISRKTLYDKLNRLAIDPSGFRQ</sequence>
<dbReference type="InterPro" id="IPR011006">
    <property type="entry name" value="CheY-like_superfamily"/>
</dbReference>
<evidence type="ECO:0000256" key="3">
    <source>
        <dbReference type="ARBA" id="ARBA00022840"/>
    </source>
</evidence>
<dbReference type="PANTHER" id="PTHR32071">
    <property type="entry name" value="TRANSCRIPTIONAL REGULATORY PROTEIN"/>
    <property type="match status" value="1"/>
</dbReference>
<dbReference type="PROSITE" id="PS50045">
    <property type="entry name" value="SIGMA54_INTERACT_4"/>
    <property type="match status" value="1"/>
</dbReference>
<dbReference type="FunFam" id="3.40.50.2300:FF:000018">
    <property type="entry name" value="DNA-binding transcriptional regulator NtrC"/>
    <property type="match status" value="1"/>
</dbReference>
<dbReference type="SUPFAM" id="SSF46689">
    <property type="entry name" value="Homeodomain-like"/>
    <property type="match status" value="1"/>
</dbReference>
<evidence type="ECO:0000259" key="8">
    <source>
        <dbReference type="PROSITE" id="PS50045"/>
    </source>
</evidence>
<accession>A0A4R3MDT6</accession>
<dbReference type="GO" id="GO:0006355">
    <property type="term" value="P:regulation of DNA-templated transcription"/>
    <property type="evidence" value="ECO:0007669"/>
    <property type="project" value="InterPro"/>
</dbReference>
<evidence type="ECO:0000259" key="9">
    <source>
        <dbReference type="PROSITE" id="PS50110"/>
    </source>
</evidence>
<keyword evidence="1 7" id="KW-0597">Phosphoprotein</keyword>
<dbReference type="RefSeq" id="WP_132580523.1">
    <property type="nucleotide sequence ID" value="NZ_SMAJ01000003.1"/>
</dbReference>
<dbReference type="PRINTS" id="PR01590">
    <property type="entry name" value="HTHFIS"/>
</dbReference>
<dbReference type="Gene3D" id="3.40.50.300">
    <property type="entry name" value="P-loop containing nucleotide triphosphate hydrolases"/>
    <property type="match status" value="1"/>
</dbReference>
<dbReference type="Pfam" id="PF02954">
    <property type="entry name" value="HTH_8"/>
    <property type="match status" value="1"/>
</dbReference>
<protein>
    <submittedName>
        <fullName evidence="10">Two-component system C4-dicarboxylate transport response regulator DctD</fullName>
    </submittedName>
</protein>
<dbReference type="SMART" id="SM00382">
    <property type="entry name" value="AAA"/>
    <property type="match status" value="1"/>
</dbReference>
<evidence type="ECO:0000256" key="5">
    <source>
        <dbReference type="ARBA" id="ARBA00023015"/>
    </source>
</evidence>
<dbReference type="GO" id="GO:0043565">
    <property type="term" value="F:sequence-specific DNA binding"/>
    <property type="evidence" value="ECO:0007669"/>
    <property type="project" value="InterPro"/>
</dbReference>
<evidence type="ECO:0000256" key="2">
    <source>
        <dbReference type="ARBA" id="ARBA00022741"/>
    </source>
</evidence>
<keyword evidence="6" id="KW-0804">Transcription</keyword>
<dbReference type="PROSITE" id="PS00675">
    <property type="entry name" value="SIGMA54_INTERACT_1"/>
    <property type="match status" value="1"/>
</dbReference>
<dbReference type="Gene3D" id="3.40.50.2300">
    <property type="match status" value="1"/>
</dbReference>
<feature type="modified residue" description="4-aspartylphosphate" evidence="7">
    <location>
        <position position="63"/>
    </location>
</feature>
<dbReference type="InterPro" id="IPR002197">
    <property type="entry name" value="HTH_Fis"/>
</dbReference>
<dbReference type="InterPro" id="IPR025662">
    <property type="entry name" value="Sigma_54_int_dom_ATP-bd_1"/>
</dbReference>
<dbReference type="InterPro" id="IPR003593">
    <property type="entry name" value="AAA+_ATPase"/>
</dbReference>
<evidence type="ECO:0000256" key="1">
    <source>
        <dbReference type="ARBA" id="ARBA00022553"/>
    </source>
</evidence>
<dbReference type="InterPro" id="IPR058031">
    <property type="entry name" value="AAA_lid_NorR"/>
</dbReference>
<dbReference type="InterPro" id="IPR025944">
    <property type="entry name" value="Sigma_54_int_dom_CS"/>
</dbReference>
<keyword evidence="5" id="KW-0805">Transcription regulation</keyword>
<evidence type="ECO:0000313" key="10">
    <source>
        <dbReference type="EMBL" id="TCT09705.1"/>
    </source>
</evidence>
<dbReference type="OrthoDB" id="9761705at2"/>
<dbReference type="AlphaFoldDB" id="A0A4R3MDT6"/>
<dbReference type="InterPro" id="IPR001789">
    <property type="entry name" value="Sig_transdc_resp-reg_receiver"/>
</dbReference>
<dbReference type="SMART" id="SM00448">
    <property type="entry name" value="REC"/>
    <property type="match status" value="1"/>
</dbReference>
<evidence type="ECO:0000313" key="11">
    <source>
        <dbReference type="Proteomes" id="UP000295525"/>
    </source>
</evidence>